<proteinExistence type="inferred from homology"/>
<keyword evidence="4" id="KW-0788">Thiol protease</keyword>
<keyword evidence="3" id="KW-0378">Hydrolase</keyword>
<reference evidence="7" key="2">
    <citation type="journal article" date="2021" name="PeerJ">
        <title>Extensive microbial diversity within the chicken gut microbiome revealed by metagenomics and culture.</title>
        <authorList>
            <person name="Gilroy R."/>
            <person name="Ravi A."/>
            <person name="Getino M."/>
            <person name="Pursley I."/>
            <person name="Horton D.L."/>
            <person name="Alikhan N.F."/>
            <person name="Baker D."/>
            <person name="Gharbi K."/>
            <person name="Hall N."/>
            <person name="Watson M."/>
            <person name="Adriaenssens E.M."/>
            <person name="Foster-Nyarko E."/>
            <person name="Jarju S."/>
            <person name="Secka A."/>
            <person name="Antonio M."/>
            <person name="Oren A."/>
            <person name="Chaudhuri R.R."/>
            <person name="La Ragione R."/>
            <person name="Hildebrand F."/>
            <person name="Pallen M.J."/>
        </authorList>
    </citation>
    <scope>NUCLEOTIDE SEQUENCE</scope>
    <source>
        <strain evidence="7">ChiSxjej2B14-6234</strain>
    </source>
</reference>
<dbReference type="EMBL" id="DVFJ01000009">
    <property type="protein sequence ID" value="HIQ71289.1"/>
    <property type="molecule type" value="Genomic_DNA"/>
</dbReference>
<dbReference type="SUPFAM" id="SSF118010">
    <property type="entry name" value="TM1457-like"/>
    <property type="match status" value="1"/>
</dbReference>
<reference evidence="7" key="1">
    <citation type="submission" date="2020-10" db="EMBL/GenBank/DDBJ databases">
        <authorList>
            <person name="Gilroy R."/>
        </authorList>
    </citation>
    <scope>NUCLEOTIDE SEQUENCE</scope>
    <source>
        <strain evidence="7">ChiSxjej2B14-6234</strain>
    </source>
</reference>
<comment type="caution">
    <text evidence="7">The sequence shown here is derived from an EMBL/GenBank/DDBJ whole genome shotgun (WGS) entry which is preliminary data.</text>
</comment>
<dbReference type="Gene3D" id="3.30.70.1490">
    <property type="entry name" value="Cysteine protease Prp"/>
    <property type="match status" value="1"/>
</dbReference>
<dbReference type="PANTHER" id="PTHR39178:SF1">
    <property type="entry name" value="RIBOSOMAL-PROCESSING CYSTEINE PROTEASE PRP"/>
    <property type="match status" value="1"/>
</dbReference>
<protein>
    <recommendedName>
        <fullName evidence="6">Ribosomal processing cysteine protease Prp</fullName>
    </recommendedName>
</protein>
<dbReference type="Proteomes" id="UP000886887">
    <property type="component" value="Unassembled WGS sequence"/>
</dbReference>
<dbReference type="GO" id="GO:0006508">
    <property type="term" value="P:proteolysis"/>
    <property type="evidence" value="ECO:0007669"/>
    <property type="project" value="UniProtKB-KW"/>
</dbReference>
<evidence type="ECO:0000256" key="5">
    <source>
        <dbReference type="ARBA" id="ARBA00044503"/>
    </source>
</evidence>
<name>A0A9D0Z962_9FIRM</name>
<evidence type="ECO:0000313" key="8">
    <source>
        <dbReference type="Proteomes" id="UP000886887"/>
    </source>
</evidence>
<organism evidence="7 8">
    <name type="scientific">Candidatus Onthenecus intestinigallinarum</name>
    <dbReference type="NCBI Taxonomy" id="2840875"/>
    <lineage>
        <taxon>Bacteria</taxon>
        <taxon>Bacillati</taxon>
        <taxon>Bacillota</taxon>
        <taxon>Clostridia</taxon>
        <taxon>Eubacteriales</taxon>
        <taxon>Candidatus Onthenecus</taxon>
    </lineage>
</organism>
<evidence type="ECO:0000256" key="1">
    <source>
        <dbReference type="ARBA" id="ARBA00022517"/>
    </source>
</evidence>
<dbReference type="InterPro" id="IPR036764">
    <property type="entry name" value="Peptidase_Prp_sf"/>
</dbReference>
<dbReference type="AlphaFoldDB" id="A0A9D0Z962"/>
<dbReference type="GO" id="GO:0042254">
    <property type="term" value="P:ribosome biogenesis"/>
    <property type="evidence" value="ECO:0007669"/>
    <property type="project" value="UniProtKB-KW"/>
</dbReference>
<keyword evidence="1" id="KW-0690">Ribosome biogenesis</keyword>
<evidence type="ECO:0000256" key="6">
    <source>
        <dbReference type="ARBA" id="ARBA00044538"/>
    </source>
</evidence>
<dbReference type="GO" id="GO:0008234">
    <property type="term" value="F:cysteine-type peptidase activity"/>
    <property type="evidence" value="ECO:0007669"/>
    <property type="project" value="UniProtKB-KW"/>
</dbReference>
<evidence type="ECO:0000313" key="7">
    <source>
        <dbReference type="EMBL" id="HIQ71289.1"/>
    </source>
</evidence>
<gene>
    <name evidence="7" type="ORF">IAB73_03645</name>
</gene>
<dbReference type="InterPro" id="IPR007422">
    <property type="entry name" value="Peptidase_Prp"/>
</dbReference>
<keyword evidence="2 7" id="KW-0645">Protease</keyword>
<evidence type="ECO:0000256" key="3">
    <source>
        <dbReference type="ARBA" id="ARBA00022801"/>
    </source>
</evidence>
<evidence type="ECO:0000256" key="4">
    <source>
        <dbReference type="ARBA" id="ARBA00022807"/>
    </source>
</evidence>
<comment type="similarity">
    <text evidence="5">Belongs to the Prp family.</text>
</comment>
<sequence length="113" mass="12166">MTTVEVYRGPDGLLRGFRAQGHAGAGTSGRDIVCAAVSALTQTAVNALETVAGVQTHPTVDEDAGLLECVLPQGLDAQRARTADIVLRTVRQGLMDIQTSYPRHVRVLLKEWR</sequence>
<accession>A0A9D0Z962</accession>
<dbReference type="PANTHER" id="PTHR39178">
    <property type="entry name" value="HYPOTHETICAL RIBOSOME-ASSOCIATED PROTEIN"/>
    <property type="match status" value="1"/>
</dbReference>
<dbReference type="CDD" id="cd16332">
    <property type="entry name" value="Prp-like"/>
    <property type="match status" value="1"/>
</dbReference>
<dbReference type="Pfam" id="PF04327">
    <property type="entry name" value="Peptidase_Prp"/>
    <property type="match status" value="1"/>
</dbReference>
<evidence type="ECO:0000256" key="2">
    <source>
        <dbReference type="ARBA" id="ARBA00022670"/>
    </source>
</evidence>